<feature type="compositionally biased region" description="Basic residues" evidence="1">
    <location>
        <begin position="11"/>
        <end position="21"/>
    </location>
</feature>
<feature type="region of interest" description="Disordered" evidence="1">
    <location>
        <begin position="404"/>
        <end position="428"/>
    </location>
</feature>
<feature type="region of interest" description="Disordered" evidence="1">
    <location>
        <begin position="209"/>
        <end position="235"/>
    </location>
</feature>
<evidence type="ECO:0000256" key="1">
    <source>
        <dbReference type="SAM" id="MobiDB-lite"/>
    </source>
</evidence>
<sequence length="568" mass="62866">MALFGQSPGLRVKHHIQRRSKTGSPKTAHPVRHGRRWKMMEDKDELPAKSRSSTCRHPPPPSITNSALVMPLSPLADNPGNGASSSLNKKTTDDTMRNHFMAAAMVCGVAAATFWLARLRSPPLPLPIISDPDHQNIIAHICDVYRDYLSFSSATQVQTLYEALGLDAARNPGVADVWLAVRDMVEEKYYANGRPSVVLLHGAEGWDGDDNNPLSGSEASRAISSPRLPPPPPMAPQASDVWAQIGNVLIDSKLRATAVSVAHPASQGKKMSKTSGEERWKLYARMFQRLYHADNPPHVNRSLITAEHLARAKLLQPQYELPEENDDEDAWLPQWDNRRSLSGVLCHPNWMAFPTTPKEANPQKNDNMDKQALATEPPQTPTSGPVSEQSGSYEHEIDLQVPLEDSQHRPEPDSRPATVLPDYHHDNTQAGQNVFQSQRQGSRPPPGADVQRTLEEDVEGLRLGPDPPRDASPTMAFHRPNRGRPLATGDSRGYEQTGYENEYGSPGMGYRDGVADEHQRPRSHDDAGPIGGDNGSSASRTFSQDDLRMFLTWRREKRRAGHGDQSHL</sequence>
<gene>
    <name evidence="2" type="ORF">CSUB01_11429</name>
</gene>
<dbReference type="Proteomes" id="UP000027238">
    <property type="component" value="Unassembled WGS sequence"/>
</dbReference>
<reference evidence="3" key="1">
    <citation type="journal article" date="2014" name="Genome Announc.">
        <title>Draft genome sequence of Colletotrichum sublineola, a destructive pathogen of cultivated sorghum.</title>
        <authorList>
            <person name="Baroncelli R."/>
            <person name="Sanz-Martin J.M."/>
            <person name="Rech G.E."/>
            <person name="Sukno S.A."/>
            <person name="Thon M.R."/>
        </authorList>
    </citation>
    <scope>NUCLEOTIDE SEQUENCE [LARGE SCALE GENOMIC DNA]</scope>
    <source>
        <strain evidence="3">TX430BB</strain>
    </source>
</reference>
<feature type="region of interest" description="Disordered" evidence="1">
    <location>
        <begin position="1"/>
        <end position="91"/>
    </location>
</feature>
<dbReference type="OrthoDB" id="5104742at2759"/>
<protein>
    <submittedName>
        <fullName evidence="2">Uncharacterized protein</fullName>
    </submittedName>
</protein>
<evidence type="ECO:0000313" key="2">
    <source>
        <dbReference type="EMBL" id="KDN60817.1"/>
    </source>
</evidence>
<keyword evidence="3" id="KW-1185">Reference proteome</keyword>
<accession>A0A066WVX4</accession>
<evidence type="ECO:0000313" key="3">
    <source>
        <dbReference type="Proteomes" id="UP000027238"/>
    </source>
</evidence>
<name>A0A066WVX4_COLSU</name>
<organism evidence="2 3">
    <name type="scientific">Colletotrichum sublineola</name>
    <name type="common">Sorghum anthracnose fungus</name>
    <dbReference type="NCBI Taxonomy" id="1173701"/>
    <lineage>
        <taxon>Eukaryota</taxon>
        <taxon>Fungi</taxon>
        <taxon>Dikarya</taxon>
        <taxon>Ascomycota</taxon>
        <taxon>Pezizomycotina</taxon>
        <taxon>Sordariomycetes</taxon>
        <taxon>Hypocreomycetidae</taxon>
        <taxon>Glomerellales</taxon>
        <taxon>Glomerellaceae</taxon>
        <taxon>Colletotrichum</taxon>
        <taxon>Colletotrichum graminicola species complex</taxon>
    </lineage>
</organism>
<feature type="region of interest" description="Disordered" evidence="1">
    <location>
        <begin position="460"/>
        <end position="544"/>
    </location>
</feature>
<dbReference type="EMBL" id="JMSE01001469">
    <property type="protein sequence ID" value="KDN60817.1"/>
    <property type="molecule type" value="Genomic_DNA"/>
</dbReference>
<feature type="region of interest" description="Disordered" evidence="1">
    <location>
        <begin position="373"/>
        <end position="392"/>
    </location>
</feature>
<dbReference type="eggNOG" id="ENOG502RMJD">
    <property type="taxonomic scope" value="Eukaryota"/>
</dbReference>
<feature type="compositionally biased region" description="Basic and acidic residues" evidence="1">
    <location>
        <begin position="38"/>
        <end position="48"/>
    </location>
</feature>
<dbReference type="HOGENOM" id="CLU_479799_0_0_1"/>
<proteinExistence type="predicted"/>
<comment type="caution">
    <text evidence="2">The sequence shown here is derived from an EMBL/GenBank/DDBJ whole genome shotgun (WGS) entry which is preliminary data.</text>
</comment>
<feature type="compositionally biased region" description="Basic and acidic residues" evidence="1">
    <location>
        <begin position="405"/>
        <end position="414"/>
    </location>
</feature>
<dbReference type="AlphaFoldDB" id="A0A066WVX4"/>
<feature type="compositionally biased region" description="Polar residues" evidence="1">
    <location>
        <begin position="381"/>
        <end position="392"/>
    </location>
</feature>
<feature type="compositionally biased region" description="Basic and acidic residues" evidence="1">
    <location>
        <begin position="513"/>
        <end position="527"/>
    </location>
</feature>